<comment type="caution">
    <text evidence="10">The sequence shown here is derived from an EMBL/GenBank/DDBJ whole genome shotgun (WGS) entry which is preliminary data.</text>
</comment>
<comment type="similarity">
    <text evidence="5">Belongs to the DksA family.</text>
</comment>
<dbReference type="InterPro" id="IPR012784">
    <property type="entry name" value="DksA_RNA_pol-bd"/>
</dbReference>
<keyword evidence="2 5" id="KW-0479">Metal-binding</keyword>
<evidence type="ECO:0000256" key="6">
    <source>
        <dbReference type="PROSITE-ProRule" id="PRU00510"/>
    </source>
</evidence>
<dbReference type="GO" id="GO:0010468">
    <property type="term" value="P:regulation of gene expression"/>
    <property type="evidence" value="ECO:0007669"/>
    <property type="project" value="UniProtKB-UniRule"/>
</dbReference>
<keyword evidence="1 5" id="KW-0963">Cytoplasm</keyword>
<evidence type="ECO:0000259" key="9">
    <source>
        <dbReference type="Pfam" id="PF21157"/>
    </source>
</evidence>
<dbReference type="PROSITE" id="PS01102">
    <property type="entry name" value="ZF_DKSA_1"/>
    <property type="match status" value="1"/>
</dbReference>
<proteinExistence type="inferred from homology"/>
<dbReference type="GO" id="GO:0005737">
    <property type="term" value="C:cytoplasm"/>
    <property type="evidence" value="ECO:0007669"/>
    <property type="project" value="UniProtKB-SubCell"/>
</dbReference>
<feature type="region of interest" description="Disordered" evidence="7">
    <location>
        <begin position="1"/>
        <end position="25"/>
    </location>
</feature>
<evidence type="ECO:0000256" key="2">
    <source>
        <dbReference type="ARBA" id="ARBA00022723"/>
    </source>
</evidence>
<feature type="binding site" evidence="5">
    <location>
        <position position="114"/>
    </location>
    <ligand>
        <name>Zn(2+)</name>
        <dbReference type="ChEBI" id="CHEBI:29105"/>
    </ligand>
</feature>
<feature type="region of interest" description="Disordered" evidence="7">
    <location>
        <begin position="55"/>
        <end position="87"/>
    </location>
</feature>
<feature type="domain" description="Zinc finger DksA/TraR C4-type" evidence="8">
    <location>
        <begin position="107"/>
        <end position="137"/>
    </location>
</feature>
<feature type="zinc finger region" description="dksA C4-type" evidence="6">
    <location>
        <begin position="111"/>
        <end position="135"/>
    </location>
</feature>
<evidence type="ECO:0000256" key="7">
    <source>
        <dbReference type="SAM" id="MobiDB-lite"/>
    </source>
</evidence>
<evidence type="ECO:0000313" key="11">
    <source>
        <dbReference type="Proteomes" id="UP000179076"/>
    </source>
</evidence>
<feature type="domain" description="DnaK suppressor protein DksA N-terminal" evidence="9">
    <location>
        <begin position="33"/>
        <end position="103"/>
    </location>
</feature>
<evidence type="ECO:0000256" key="4">
    <source>
        <dbReference type="ARBA" id="ARBA00022833"/>
    </source>
</evidence>
<comment type="subcellular location">
    <subcellularLocation>
        <location evidence="5">Cytoplasm</location>
    </subcellularLocation>
</comment>
<dbReference type="InterPro" id="IPR037187">
    <property type="entry name" value="DnaK_N"/>
</dbReference>
<dbReference type="InterPro" id="IPR048489">
    <property type="entry name" value="DksA_N"/>
</dbReference>
<organism evidence="10 11">
    <name type="scientific">Candidatus Muproteobacteria bacterium RBG_16_60_9</name>
    <dbReference type="NCBI Taxonomy" id="1817755"/>
    <lineage>
        <taxon>Bacteria</taxon>
        <taxon>Pseudomonadati</taxon>
        <taxon>Pseudomonadota</taxon>
        <taxon>Candidatus Muproteobacteria</taxon>
    </lineage>
</organism>
<sequence length="147" mass="17191">MPAIRKKKDLSSPSTTIKPYATKKGEKYMNKKQLEHFRAKLLAWREELMGEITRTVHQMRDEPDNPPDPNDRASQETDMSIELRNRDRERKLIKKIDESLMRIDTSEYGYCDVCGVEIGMERLDARPTAELCIDCKTLDEIREKQMG</sequence>
<dbReference type="AlphaFoldDB" id="A0A1F6UW64"/>
<dbReference type="SUPFAM" id="SSF109635">
    <property type="entry name" value="DnaK suppressor protein DksA, alpha-hairpin domain"/>
    <property type="match status" value="1"/>
</dbReference>
<dbReference type="EMBL" id="MFSP01000192">
    <property type="protein sequence ID" value="OGI61558.1"/>
    <property type="molecule type" value="Genomic_DNA"/>
</dbReference>
<reference evidence="10 11" key="1">
    <citation type="journal article" date="2016" name="Nat. Commun.">
        <title>Thousands of microbial genomes shed light on interconnected biogeochemical processes in an aquifer system.</title>
        <authorList>
            <person name="Anantharaman K."/>
            <person name="Brown C.T."/>
            <person name="Hug L.A."/>
            <person name="Sharon I."/>
            <person name="Castelle C.J."/>
            <person name="Probst A.J."/>
            <person name="Thomas B.C."/>
            <person name="Singh A."/>
            <person name="Wilkins M.J."/>
            <person name="Karaoz U."/>
            <person name="Brodie E.L."/>
            <person name="Williams K.H."/>
            <person name="Hubbard S.S."/>
            <person name="Banfield J.F."/>
        </authorList>
    </citation>
    <scope>NUCLEOTIDE SEQUENCE [LARGE SCALE GENOMIC DNA]</scope>
</reference>
<dbReference type="Proteomes" id="UP000179076">
    <property type="component" value="Unassembled WGS sequence"/>
</dbReference>
<keyword evidence="4 5" id="KW-0862">Zinc</keyword>
<name>A0A1F6UW64_9PROT</name>
<evidence type="ECO:0000256" key="5">
    <source>
        <dbReference type="HAMAP-Rule" id="MF_00926"/>
    </source>
</evidence>
<dbReference type="HAMAP" id="MF_00926">
    <property type="entry name" value="DksA"/>
    <property type="match status" value="1"/>
</dbReference>
<feature type="binding site" evidence="5">
    <location>
        <position position="132"/>
    </location>
    <ligand>
        <name>Zn(2+)</name>
        <dbReference type="ChEBI" id="CHEBI:29105"/>
    </ligand>
</feature>
<dbReference type="GO" id="GO:0008270">
    <property type="term" value="F:zinc ion binding"/>
    <property type="evidence" value="ECO:0007669"/>
    <property type="project" value="UniProtKB-UniRule"/>
</dbReference>
<feature type="binding site" evidence="5">
    <location>
        <position position="135"/>
    </location>
    <ligand>
        <name>Zn(2+)</name>
        <dbReference type="ChEBI" id="CHEBI:29105"/>
    </ligand>
</feature>
<evidence type="ECO:0000256" key="1">
    <source>
        <dbReference type="ARBA" id="ARBA00022490"/>
    </source>
</evidence>
<evidence type="ECO:0000313" key="10">
    <source>
        <dbReference type="EMBL" id="OGI61558.1"/>
    </source>
</evidence>
<dbReference type="Pfam" id="PF21157">
    <property type="entry name" value="DksA_N"/>
    <property type="match status" value="1"/>
</dbReference>
<dbReference type="PROSITE" id="PS51128">
    <property type="entry name" value="ZF_DKSA_2"/>
    <property type="match status" value="1"/>
</dbReference>
<comment type="subunit">
    <text evidence="5">Interacts directly with the RNA polymerase.</text>
</comment>
<dbReference type="Gene3D" id="1.20.120.910">
    <property type="entry name" value="DksA, coiled-coil domain"/>
    <property type="match status" value="1"/>
</dbReference>
<dbReference type="InterPro" id="IPR000962">
    <property type="entry name" value="Znf_DskA_TraR"/>
</dbReference>
<evidence type="ECO:0000259" key="8">
    <source>
        <dbReference type="Pfam" id="PF01258"/>
    </source>
</evidence>
<dbReference type="NCBIfam" id="TIGR02420">
    <property type="entry name" value="dksA"/>
    <property type="match status" value="1"/>
</dbReference>
<comment type="function">
    <text evidence="5">Transcription factor that acts by binding directly to the RNA polymerase (RNAP). Required for negative regulation of rRNA expression and positive regulation of several amino acid biosynthesis promoters.</text>
</comment>
<keyword evidence="3 5" id="KW-0863">Zinc-finger</keyword>
<feature type="compositionally biased region" description="Basic and acidic residues" evidence="7">
    <location>
        <begin position="58"/>
        <end position="87"/>
    </location>
</feature>
<feature type="binding site" evidence="5">
    <location>
        <position position="111"/>
    </location>
    <ligand>
        <name>Zn(2+)</name>
        <dbReference type="ChEBI" id="CHEBI:29105"/>
    </ligand>
</feature>
<dbReference type="PANTHER" id="PTHR33823">
    <property type="entry name" value="RNA POLYMERASE-BINDING TRANSCRIPTION FACTOR DKSA-RELATED"/>
    <property type="match status" value="1"/>
</dbReference>
<dbReference type="SUPFAM" id="SSF57716">
    <property type="entry name" value="Glucocorticoid receptor-like (DNA-binding domain)"/>
    <property type="match status" value="1"/>
</dbReference>
<dbReference type="Pfam" id="PF01258">
    <property type="entry name" value="zf-dskA_traR"/>
    <property type="match status" value="1"/>
</dbReference>
<protein>
    <recommendedName>
        <fullName evidence="5">RNA polymerase-binding transcription factor DksA</fullName>
    </recommendedName>
</protein>
<accession>A0A1F6UW64</accession>
<dbReference type="PANTHER" id="PTHR33823:SF2">
    <property type="entry name" value="RNA POLYMERASE-BINDING TRANSCRIPTION FACTOR DKSA"/>
    <property type="match status" value="1"/>
</dbReference>
<dbReference type="InterPro" id="IPR020458">
    <property type="entry name" value="Znf_DskA_TraR_CS"/>
</dbReference>
<gene>
    <name evidence="5" type="primary">dksA</name>
    <name evidence="10" type="ORF">A2W18_00760</name>
</gene>
<evidence type="ECO:0000256" key="3">
    <source>
        <dbReference type="ARBA" id="ARBA00022771"/>
    </source>
</evidence>